<evidence type="ECO:0000256" key="1">
    <source>
        <dbReference type="SAM" id="SignalP"/>
    </source>
</evidence>
<dbReference type="AlphaFoldDB" id="A0A6P2T0L0"/>
<dbReference type="Proteomes" id="UP000494261">
    <property type="component" value="Unassembled WGS sequence"/>
</dbReference>
<evidence type="ECO:0000313" key="3">
    <source>
        <dbReference type="Proteomes" id="UP000494261"/>
    </source>
</evidence>
<proteinExistence type="predicted"/>
<dbReference type="EMBL" id="CABVQC010000088">
    <property type="protein sequence ID" value="VWC49459.1"/>
    <property type="molecule type" value="Genomic_DNA"/>
</dbReference>
<feature type="signal peptide" evidence="1">
    <location>
        <begin position="1"/>
        <end position="19"/>
    </location>
</feature>
<protein>
    <submittedName>
        <fullName evidence="2">Uncharacterized protein</fullName>
    </submittedName>
</protein>
<organism evidence="2 3">
    <name type="scientific">Burkholderia aenigmatica</name>
    <dbReference type="NCBI Taxonomy" id="2015348"/>
    <lineage>
        <taxon>Bacteria</taxon>
        <taxon>Pseudomonadati</taxon>
        <taxon>Pseudomonadota</taxon>
        <taxon>Betaproteobacteria</taxon>
        <taxon>Burkholderiales</taxon>
        <taxon>Burkholderiaceae</taxon>
        <taxon>Burkholderia</taxon>
        <taxon>Burkholderia cepacia complex</taxon>
    </lineage>
</organism>
<reference evidence="2 3" key="1">
    <citation type="submission" date="2019-09" db="EMBL/GenBank/DDBJ databases">
        <authorList>
            <person name="Depoorter E."/>
        </authorList>
    </citation>
    <scope>NUCLEOTIDE SEQUENCE [LARGE SCALE GENOMIC DNA]</scope>
    <source>
        <strain evidence="2">LMG 13014</strain>
    </source>
</reference>
<accession>A0A6P2T0L0</accession>
<name>A0A6P2T0L0_9BURK</name>
<dbReference type="RefSeq" id="WP_175026260.1">
    <property type="nucleotide sequence ID" value="NZ_CABVQC010000088.1"/>
</dbReference>
<sequence length="116" mass="12666">MKKTMLLLALASLTGMSHAEEICVVKNIRLPVVEVNDLHQEMDLPQTATTCTGGKCESRVVKSDHFVTEPRFEIVLAYKGDTVSYEASEAPKGKTVAAQVRECGKKHTPRAVKPAV</sequence>
<keyword evidence="1" id="KW-0732">Signal</keyword>
<evidence type="ECO:0000313" key="2">
    <source>
        <dbReference type="EMBL" id="VWC49459.1"/>
    </source>
</evidence>
<gene>
    <name evidence="2" type="ORF">BLA13014_07596</name>
</gene>
<feature type="chain" id="PRO_5026699390" evidence="1">
    <location>
        <begin position="20"/>
        <end position="116"/>
    </location>
</feature>